<dbReference type="EMBL" id="BGZK01000501">
    <property type="protein sequence ID" value="GBP47446.1"/>
    <property type="molecule type" value="Genomic_DNA"/>
</dbReference>
<dbReference type="Proteomes" id="UP000299102">
    <property type="component" value="Unassembled WGS sequence"/>
</dbReference>
<comment type="caution">
    <text evidence="1">The sequence shown here is derived from an EMBL/GenBank/DDBJ whole genome shotgun (WGS) entry which is preliminary data.</text>
</comment>
<dbReference type="AlphaFoldDB" id="A0A4C1W7U4"/>
<protein>
    <submittedName>
        <fullName evidence="1">Uncharacterized protein</fullName>
    </submittedName>
</protein>
<evidence type="ECO:0000313" key="2">
    <source>
        <dbReference type="Proteomes" id="UP000299102"/>
    </source>
</evidence>
<organism evidence="1 2">
    <name type="scientific">Eumeta variegata</name>
    <name type="common">Bagworm moth</name>
    <name type="synonym">Eumeta japonica</name>
    <dbReference type="NCBI Taxonomy" id="151549"/>
    <lineage>
        <taxon>Eukaryota</taxon>
        <taxon>Metazoa</taxon>
        <taxon>Ecdysozoa</taxon>
        <taxon>Arthropoda</taxon>
        <taxon>Hexapoda</taxon>
        <taxon>Insecta</taxon>
        <taxon>Pterygota</taxon>
        <taxon>Neoptera</taxon>
        <taxon>Endopterygota</taxon>
        <taxon>Lepidoptera</taxon>
        <taxon>Glossata</taxon>
        <taxon>Ditrysia</taxon>
        <taxon>Tineoidea</taxon>
        <taxon>Psychidae</taxon>
        <taxon>Oiketicinae</taxon>
        <taxon>Eumeta</taxon>
    </lineage>
</organism>
<keyword evidence="2" id="KW-1185">Reference proteome</keyword>
<gene>
    <name evidence="1" type="ORF">EVAR_85038_1</name>
</gene>
<accession>A0A4C1W7U4</accession>
<reference evidence="1 2" key="1">
    <citation type="journal article" date="2019" name="Commun. Biol.">
        <title>The bagworm genome reveals a unique fibroin gene that provides high tensile strength.</title>
        <authorList>
            <person name="Kono N."/>
            <person name="Nakamura H."/>
            <person name="Ohtoshi R."/>
            <person name="Tomita M."/>
            <person name="Numata K."/>
            <person name="Arakawa K."/>
        </authorList>
    </citation>
    <scope>NUCLEOTIDE SEQUENCE [LARGE SCALE GENOMIC DNA]</scope>
</reference>
<name>A0A4C1W7U4_EUMVA</name>
<evidence type="ECO:0000313" key="1">
    <source>
        <dbReference type="EMBL" id="GBP47446.1"/>
    </source>
</evidence>
<sequence>MPDVSLCGCVFLSVCVITRVTVYVCLAVFVSACERACVRAYRGAKKHASHQREVVTAAHEHLQLQRNRQCIGGLLNTNKISSRKKGADGGRREEGQLLSPVQHHPPQNMPLILVVTIF</sequence>
<proteinExistence type="predicted"/>